<dbReference type="AlphaFoldDB" id="A0A2V0QKW6"/>
<keyword evidence="4 7" id="KW-0812">Transmembrane</keyword>
<dbReference type="GO" id="GO:0005886">
    <property type="term" value="C:plasma membrane"/>
    <property type="evidence" value="ECO:0007669"/>
    <property type="project" value="UniProtKB-SubCell"/>
</dbReference>
<accession>A0A2V0QKW6</accession>
<protein>
    <submittedName>
        <fullName evidence="8">Permease component</fullName>
    </submittedName>
</protein>
<dbReference type="Pfam" id="PF02653">
    <property type="entry name" value="BPD_transp_2"/>
    <property type="match status" value="1"/>
</dbReference>
<comment type="subcellular location">
    <subcellularLocation>
        <location evidence="1">Cell inner membrane</location>
        <topology evidence="1">Multi-pass membrane protein</topology>
    </subcellularLocation>
</comment>
<evidence type="ECO:0000256" key="6">
    <source>
        <dbReference type="ARBA" id="ARBA00023136"/>
    </source>
</evidence>
<feature type="transmembrane region" description="Helical" evidence="7">
    <location>
        <begin position="34"/>
        <end position="53"/>
    </location>
</feature>
<feature type="transmembrane region" description="Helical" evidence="7">
    <location>
        <begin position="74"/>
        <end position="101"/>
    </location>
</feature>
<dbReference type="PANTHER" id="PTHR32196">
    <property type="entry name" value="ABC TRANSPORTER PERMEASE PROTEIN YPHD-RELATED-RELATED"/>
    <property type="match status" value="1"/>
</dbReference>
<evidence type="ECO:0000313" key="9">
    <source>
        <dbReference type="Proteomes" id="UP000247480"/>
    </source>
</evidence>
<reference evidence="8 9" key="1">
    <citation type="submission" date="2018-04" db="EMBL/GenBank/DDBJ databases">
        <title>Draft genome sequence of Pseudomonas syringae pv. actinidiae biovar 1 strains isolated from kiwifruit in Kagawa prefecture.</title>
        <authorList>
            <person name="Tabuchi M."/>
            <person name="Saito M."/>
            <person name="Fujiwara S."/>
            <person name="Sasa N."/>
            <person name="Akimitsu K."/>
            <person name="Gomi K."/>
            <person name="Konishi-Sugita S."/>
            <person name="Hamano K."/>
            <person name="Kataoka I."/>
        </authorList>
    </citation>
    <scope>NUCLEOTIDE SEQUENCE [LARGE SCALE GENOMIC DNA]</scope>
    <source>
        <strain evidence="8 9">MAFF212206</strain>
    </source>
</reference>
<dbReference type="PANTHER" id="PTHR32196:SF72">
    <property type="entry name" value="RIBOSE IMPORT PERMEASE PROTEIN RBSC"/>
    <property type="match status" value="1"/>
</dbReference>
<keyword evidence="5 7" id="KW-1133">Transmembrane helix</keyword>
<evidence type="ECO:0000256" key="2">
    <source>
        <dbReference type="ARBA" id="ARBA00007942"/>
    </source>
</evidence>
<dbReference type="Proteomes" id="UP000247480">
    <property type="component" value="Unassembled WGS sequence"/>
</dbReference>
<dbReference type="EMBL" id="BGJZ01000137">
    <property type="protein sequence ID" value="GBH09882.1"/>
    <property type="molecule type" value="Genomic_DNA"/>
</dbReference>
<gene>
    <name evidence="8" type="ORF">KPSA1_03286</name>
</gene>
<sequence>MFLRFRAGGRNLYAIGGSPEVARLSGIKVRAITLWVYAISGALAGIAAVTMAARLDSSQPSAGLTLELDAIAAVVIGGASLSGGVGSVGGTLVGVLIIGVLRNGLNLLGVSPFIQQVVIGVVIALAVTIDTLRRRSNSAH</sequence>
<evidence type="ECO:0000313" key="8">
    <source>
        <dbReference type="EMBL" id="GBH09882.1"/>
    </source>
</evidence>
<dbReference type="GO" id="GO:0022857">
    <property type="term" value="F:transmembrane transporter activity"/>
    <property type="evidence" value="ECO:0007669"/>
    <property type="project" value="InterPro"/>
</dbReference>
<keyword evidence="6 7" id="KW-0472">Membrane</keyword>
<evidence type="ECO:0000256" key="3">
    <source>
        <dbReference type="ARBA" id="ARBA00022475"/>
    </source>
</evidence>
<evidence type="ECO:0000256" key="5">
    <source>
        <dbReference type="ARBA" id="ARBA00022989"/>
    </source>
</evidence>
<organism evidence="8 9">
    <name type="scientific">Pseudomonas syringae pv. actinidiae</name>
    <dbReference type="NCBI Taxonomy" id="103796"/>
    <lineage>
        <taxon>Bacteria</taxon>
        <taxon>Pseudomonadati</taxon>
        <taxon>Pseudomonadota</taxon>
        <taxon>Gammaproteobacteria</taxon>
        <taxon>Pseudomonadales</taxon>
        <taxon>Pseudomonadaceae</taxon>
        <taxon>Pseudomonas</taxon>
        <taxon>Pseudomonas syringae</taxon>
    </lineage>
</organism>
<dbReference type="InterPro" id="IPR001851">
    <property type="entry name" value="ABC_transp_permease"/>
</dbReference>
<name>A0A2V0QKW6_PSESF</name>
<feature type="transmembrane region" description="Helical" evidence="7">
    <location>
        <begin position="113"/>
        <end position="132"/>
    </location>
</feature>
<keyword evidence="3" id="KW-1003">Cell membrane</keyword>
<evidence type="ECO:0000256" key="7">
    <source>
        <dbReference type="SAM" id="Phobius"/>
    </source>
</evidence>
<proteinExistence type="inferred from homology"/>
<evidence type="ECO:0000256" key="4">
    <source>
        <dbReference type="ARBA" id="ARBA00022692"/>
    </source>
</evidence>
<evidence type="ECO:0000256" key="1">
    <source>
        <dbReference type="ARBA" id="ARBA00004429"/>
    </source>
</evidence>
<comment type="caution">
    <text evidence="8">The sequence shown here is derived from an EMBL/GenBank/DDBJ whole genome shotgun (WGS) entry which is preliminary data.</text>
</comment>
<comment type="similarity">
    <text evidence="2">Belongs to the binding-protein-dependent transport system permease family. AraH/RbsC subfamily.</text>
</comment>